<dbReference type="PANTHER" id="PTHR42718:SF39">
    <property type="entry name" value="ACTINORHODIN TRANSPORTER-RELATED"/>
    <property type="match status" value="1"/>
</dbReference>
<proteinExistence type="predicted"/>
<evidence type="ECO:0000256" key="2">
    <source>
        <dbReference type="ARBA" id="ARBA00022692"/>
    </source>
</evidence>
<feature type="transmembrane region" description="Helical" evidence="6">
    <location>
        <begin position="57"/>
        <end position="75"/>
    </location>
</feature>
<feature type="region of interest" description="Disordered" evidence="5">
    <location>
        <begin position="477"/>
        <end position="499"/>
    </location>
</feature>
<feature type="transmembrane region" description="Helical" evidence="6">
    <location>
        <begin position="320"/>
        <end position="341"/>
    </location>
</feature>
<dbReference type="InterPro" id="IPR020846">
    <property type="entry name" value="MFS_dom"/>
</dbReference>
<evidence type="ECO:0000256" key="1">
    <source>
        <dbReference type="ARBA" id="ARBA00004651"/>
    </source>
</evidence>
<dbReference type="Pfam" id="PF07690">
    <property type="entry name" value="MFS_1"/>
    <property type="match status" value="1"/>
</dbReference>
<feature type="domain" description="Major facilitator superfamily (MFS) profile" evidence="7">
    <location>
        <begin position="21"/>
        <end position="472"/>
    </location>
</feature>
<dbReference type="InterPro" id="IPR036259">
    <property type="entry name" value="MFS_trans_sf"/>
</dbReference>
<evidence type="ECO:0000256" key="6">
    <source>
        <dbReference type="SAM" id="Phobius"/>
    </source>
</evidence>
<protein>
    <submittedName>
        <fullName evidence="8">Drug resistance transporter, EmrB/QacA subfamily</fullName>
    </submittedName>
</protein>
<gene>
    <name evidence="8" type="ORF">G443_001886</name>
</gene>
<feature type="transmembrane region" description="Helical" evidence="6">
    <location>
        <begin position="238"/>
        <end position="259"/>
    </location>
</feature>
<dbReference type="Gene3D" id="1.20.1720.10">
    <property type="entry name" value="Multidrug resistance protein D"/>
    <property type="match status" value="1"/>
</dbReference>
<reference evidence="8 9" key="1">
    <citation type="submission" date="2022-06" db="EMBL/GenBank/DDBJ databases">
        <title>Genomic Encyclopedia of Type Strains, Phase I: the one thousand microbial genomes (KMG-I) project.</title>
        <authorList>
            <person name="Kyrpides N."/>
        </authorList>
    </citation>
    <scope>NUCLEOTIDE SEQUENCE [LARGE SCALE GENOMIC DNA]</scope>
    <source>
        <strain evidence="8 9">DSM 43889</strain>
    </source>
</reference>
<keyword evidence="4 6" id="KW-0472">Membrane</keyword>
<keyword evidence="3 6" id="KW-1133">Transmembrane helix</keyword>
<evidence type="ECO:0000313" key="9">
    <source>
        <dbReference type="Proteomes" id="UP000791080"/>
    </source>
</evidence>
<accession>A0ABT1JIM3</accession>
<organism evidence="8 9">
    <name type="scientific">Actinoalloteichus caeruleus DSM 43889</name>
    <dbReference type="NCBI Taxonomy" id="1120930"/>
    <lineage>
        <taxon>Bacteria</taxon>
        <taxon>Bacillati</taxon>
        <taxon>Actinomycetota</taxon>
        <taxon>Actinomycetes</taxon>
        <taxon>Pseudonocardiales</taxon>
        <taxon>Pseudonocardiaceae</taxon>
        <taxon>Actinoalloteichus</taxon>
        <taxon>Actinoalloteichus cyanogriseus</taxon>
    </lineage>
</organism>
<name>A0ABT1JIM3_ACTCY</name>
<feature type="transmembrane region" description="Helical" evidence="6">
    <location>
        <begin position="179"/>
        <end position="200"/>
    </location>
</feature>
<dbReference type="CDD" id="cd17321">
    <property type="entry name" value="MFS_MMR_MDR_like"/>
    <property type="match status" value="1"/>
</dbReference>
<dbReference type="PRINTS" id="PR01036">
    <property type="entry name" value="TCRTETB"/>
</dbReference>
<feature type="transmembrane region" description="Helical" evidence="6">
    <location>
        <begin position="348"/>
        <end position="369"/>
    </location>
</feature>
<feature type="transmembrane region" description="Helical" evidence="6">
    <location>
        <begin position="21"/>
        <end position="45"/>
    </location>
</feature>
<feature type="transmembrane region" description="Helical" evidence="6">
    <location>
        <begin position="145"/>
        <end position="173"/>
    </location>
</feature>
<comment type="subcellular location">
    <subcellularLocation>
        <location evidence="1">Cell membrane</location>
        <topology evidence="1">Multi-pass membrane protein</topology>
    </subcellularLocation>
</comment>
<comment type="caution">
    <text evidence="8">The sequence shown here is derived from an EMBL/GenBank/DDBJ whole genome shotgun (WGS) entry which is preliminary data.</text>
</comment>
<dbReference type="EMBL" id="AUBJ02000001">
    <property type="protein sequence ID" value="MCP2331616.1"/>
    <property type="molecule type" value="Genomic_DNA"/>
</dbReference>
<dbReference type="Proteomes" id="UP000791080">
    <property type="component" value="Unassembled WGS sequence"/>
</dbReference>
<dbReference type="SUPFAM" id="SSF103473">
    <property type="entry name" value="MFS general substrate transporter"/>
    <property type="match status" value="2"/>
</dbReference>
<evidence type="ECO:0000256" key="4">
    <source>
        <dbReference type="ARBA" id="ARBA00023136"/>
    </source>
</evidence>
<feature type="transmembrane region" description="Helical" evidence="6">
    <location>
        <begin position="375"/>
        <end position="394"/>
    </location>
</feature>
<dbReference type="Gene3D" id="1.20.1250.20">
    <property type="entry name" value="MFS general substrate transporter like domains"/>
    <property type="match status" value="1"/>
</dbReference>
<feature type="transmembrane region" description="Helical" evidence="6">
    <location>
        <begin position="449"/>
        <end position="470"/>
    </location>
</feature>
<evidence type="ECO:0000256" key="5">
    <source>
        <dbReference type="SAM" id="MobiDB-lite"/>
    </source>
</evidence>
<evidence type="ECO:0000313" key="8">
    <source>
        <dbReference type="EMBL" id="MCP2331616.1"/>
    </source>
</evidence>
<keyword evidence="2 6" id="KW-0812">Transmembrane</keyword>
<feature type="transmembrane region" description="Helical" evidence="6">
    <location>
        <begin position="87"/>
        <end position="110"/>
    </location>
</feature>
<keyword evidence="9" id="KW-1185">Reference proteome</keyword>
<evidence type="ECO:0000256" key="3">
    <source>
        <dbReference type="ARBA" id="ARBA00022989"/>
    </source>
</evidence>
<dbReference type="PROSITE" id="PS50850">
    <property type="entry name" value="MFS"/>
    <property type="match status" value="1"/>
</dbReference>
<feature type="transmembrane region" description="Helical" evidence="6">
    <location>
        <begin position="280"/>
        <end position="308"/>
    </location>
</feature>
<feature type="transmembrane region" description="Helical" evidence="6">
    <location>
        <begin position="116"/>
        <end position="133"/>
    </location>
</feature>
<dbReference type="RefSeq" id="WP_051313825.1">
    <property type="nucleotide sequence ID" value="NZ_AUBJ02000001.1"/>
</dbReference>
<evidence type="ECO:0000259" key="7">
    <source>
        <dbReference type="PROSITE" id="PS50850"/>
    </source>
</evidence>
<feature type="transmembrane region" description="Helical" evidence="6">
    <location>
        <begin position="212"/>
        <end position="232"/>
    </location>
</feature>
<dbReference type="PANTHER" id="PTHR42718">
    <property type="entry name" value="MAJOR FACILITATOR SUPERFAMILY MULTIDRUG TRANSPORTER MFSC"/>
    <property type="match status" value="1"/>
</dbReference>
<sequence>MRPEPSRTGGTDEPDPRRWRALGITLGAGFMGLLDVSIVNVALPSIQRGLAASPADVQWVVSGYALTFGLTLVAGGRLGDAVGRRRMFLIAISAFAVTSALAGAAHHIAVLVAARLLQGAAAGLLTPQNTGLIQDLFRGPERGRAFGMFGATVGISTAVGPVLGGVIIGLFGADTGWRWVFYVNVPIALLTLVAALRLLPRHTGRGAVGRRLDLVGAALLGVAVFTFLLPLVQAEDGGLARLWWLFAVSALALLLFLRWERRVAAAGRLPLLDLRLFTGTPGYATGVALATVYFCGFSGIWLVLAVFFQTGLGYSALESGLAVTPFALGSAVTAVVAGRLVPTWGRRLTVTGLVLVALGLGAVALIAPLAPTDHLALAMAGPLLVAGIGGGAVISPNTTLTLECVPGTLAGVAGGVLQTGQRIGTAIGTAVLSAALHGAVGTARGGWPVALSVAMLCAVAFVLAALVLAVTELRQRRHRASPTGGHPEAWRTDPRPGTT</sequence>
<dbReference type="InterPro" id="IPR011701">
    <property type="entry name" value="MFS"/>
</dbReference>
<feature type="compositionally biased region" description="Basic and acidic residues" evidence="5">
    <location>
        <begin position="488"/>
        <end position="499"/>
    </location>
</feature>